<reference evidence="2" key="1">
    <citation type="journal article" date="2014" name="Nat. Commun.">
        <title>Genomic adaptations of the halophilic Dead Sea filamentous fungus Eurotium rubrum.</title>
        <authorList>
            <person name="Kis-Papo T."/>
            <person name="Weig A.R."/>
            <person name="Riley R."/>
            <person name="Persoh D."/>
            <person name="Salamov A."/>
            <person name="Sun H."/>
            <person name="Lipzen A."/>
            <person name="Wasser S.P."/>
            <person name="Rambold G."/>
            <person name="Grigoriev I.V."/>
            <person name="Nevo E."/>
        </authorList>
    </citation>
    <scope>NUCLEOTIDE SEQUENCE [LARGE SCALE GENOMIC DNA]</scope>
    <source>
        <strain evidence="2">CBS 135680</strain>
    </source>
</reference>
<dbReference type="EMBL" id="KK088474">
    <property type="protein sequence ID" value="EYE90084.1"/>
    <property type="molecule type" value="Genomic_DNA"/>
</dbReference>
<evidence type="ECO:0000313" key="1">
    <source>
        <dbReference type="EMBL" id="EYE90084.1"/>
    </source>
</evidence>
<dbReference type="GeneID" id="63694640"/>
<dbReference type="OrthoDB" id="5324651at2759"/>
<dbReference type="STRING" id="1388766.A0A017S0F8"/>
<dbReference type="Proteomes" id="UP000019804">
    <property type="component" value="Unassembled WGS sequence"/>
</dbReference>
<proteinExistence type="predicted"/>
<name>A0A017S0F8_ASPRC</name>
<sequence length="365" mass="41528">MTCSAAEKRQIFLACKAIFTGPNTLPKKPKTIQKRITKHQAALNTSIPNFEVNRVTNIVRCLLKEQVFQSDIKAKTKFPDLFTPSPAKKVKCNAFEAEAARSAAGILEEITFSHHEDSERTRVPPVLLPAELQAPADTHVPIKGYNNSSPESAVEPRLSMPSLYPSYFPYSAQHSVLSGIQQVLEECCFDFTKKWLPCEVKNHEWDCAAAMELTEWTKFLARWSPQLPYESLQLRGSQLDKLLATIRQIRHIAVHRLPITARDVSSLVLAAKRLTEVLQDILRMSQLEDLYFDIKNKIQAMELNKNTLEVNYAHEFRAIHLQQEKLDKKEQLRASIISSDKENKIHMGLLVKESIGRIFNDKKGP</sequence>
<dbReference type="AlphaFoldDB" id="A0A017S0F8"/>
<organism evidence="1 2">
    <name type="scientific">Aspergillus ruber (strain CBS 135680)</name>
    <dbReference type="NCBI Taxonomy" id="1388766"/>
    <lineage>
        <taxon>Eukaryota</taxon>
        <taxon>Fungi</taxon>
        <taxon>Dikarya</taxon>
        <taxon>Ascomycota</taxon>
        <taxon>Pezizomycotina</taxon>
        <taxon>Eurotiomycetes</taxon>
        <taxon>Eurotiomycetidae</taxon>
        <taxon>Eurotiales</taxon>
        <taxon>Aspergillaceae</taxon>
        <taxon>Aspergillus</taxon>
        <taxon>Aspergillus subgen. Aspergillus</taxon>
    </lineage>
</organism>
<evidence type="ECO:0008006" key="3">
    <source>
        <dbReference type="Google" id="ProtNLM"/>
    </source>
</evidence>
<accession>A0A017S0F8</accession>
<evidence type="ECO:0000313" key="2">
    <source>
        <dbReference type="Proteomes" id="UP000019804"/>
    </source>
</evidence>
<dbReference type="RefSeq" id="XP_040633774.1">
    <property type="nucleotide sequence ID" value="XM_040779516.1"/>
</dbReference>
<keyword evidence="2" id="KW-1185">Reference proteome</keyword>
<protein>
    <recommendedName>
        <fullName evidence="3">Ubiquinol-cytochrome-c reductase cytochrome c1</fullName>
    </recommendedName>
</protein>
<dbReference type="HOGENOM" id="CLU_033910_2_0_1"/>
<gene>
    <name evidence="1" type="ORF">EURHEDRAFT_382301</name>
</gene>